<evidence type="ECO:0000256" key="1">
    <source>
        <dbReference type="SAM" id="SignalP"/>
    </source>
</evidence>
<dbReference type="GeneID" id="90768233"/>
<proteinExistence type="predicted"/>
<feature type="domain" description="DUF4424" evidence="2">
    <location>
        <begin position="22"/>
        <end position="328"/>
    </location>
</feature>
<dbReference type="AlphaFoldDB" id="A0A4P6V3T4"/>
<dbReference type="Proteomes" id="UP000293719">
    <property type="component" value="Chromosome"/>
</dbReference>
<accession>A0A4P6V3T4</accession>
<dbReference type="RefSeq" id="WP_131617117.1">
    <property type="nucleotide sequence ID" value="NZ_CP036532.1"/>
</dbReference>
<sequence length="334" mass="36076">MLSRTMIAGVAALMLSAAAASANDSVAEIGAGGLVLGRSDVVSIERETLYLSMDEVRVDYVFRNNSDADVDTVVAFPMPDITFNPYEDIGIPEADDNFLGFTVTIDGMDVTPRLQQRAVSPAGVDITGLLAGAGLPVAPFDDPYAIDIGHLDDGQRAALEAAGAFTVETDYETGAETGTANPRWTVQSAYYWTMTFPAGAAIAVRHTYKPATGGAAGVFFMMEEPDSATFRTYQRRYCMDAPFVNGVARRLAEADPETGPYYTEAWLSYVLTTGANWAGPIGTFRLIVDKGSTDNLVSFCGEGITRTGPTTFEMVREDFWPERDLDVLFVVARR</sequence>
<evidence type="ECO:0000313" key="4">
    <source>
        <dbReference type="Proteomes" id="UP000293719"/>
    </source>
</evidence>
<evidence type="ECO:0000313" key="3">
    <source>
        <dbReference type="EMBL" id="QBK31454.1"/>
    </source>
</evidence>
<dbReference type="KEGG" id="rpod:E0E05_13065"/>
<feature type="chain" id="PRO_5020403717" evidence="1">
    <location>
        <begin position="23"/>
        <end position="334"/>
    </location>
</feature>
<reference evidence="3 4" key="1">
    <citation type="journal article" date="2017" name="Int. J. Syst. Evol. Microbiol.">
        <title>Roseitalea porphyridii gen. nov., sp. nov., isolated from a red alga, and reclassification of Hoeflea suaedae Chung et al. 2013 as Pseudohoeflea suaedae gen. nov., comb. nov.</title>
        <authorList>
            <person name="Hyeon J.W."/>
            <person name="Jeong S.E."/>
            <person name="Baek K."/>
            <person name="Jeon C.O."/>
        </authorList>
    </citation>
    <scope>NUCLEOTIDE SEQUENCE [LARGE SCALE GENOMIC DNA]</scope>
    <source>
        <strain evidence="3 4">MA7-20</strain>
    </source>
</reference>
<dbReference type="EMBL" id="CP036532">
    <property type="protein sequence ID" value="QBK31454.1"/>
    <property type="molecule type" value="Genomic_DNA"/>
</dbReference>
<dbReference type="Pfam" id="PF14415">
    <property type="entry name" value="DUF4424"/>
    <property type="match status" value="1"/>
</dbReference>
<keyword evidence="1" id="KW-0732">Signal</keyword>
<dbReference type="OrthoDB" id="7299818at2"/>
<protein>
    <submittedName>
        <fullName evidence="3">DUF4424 domain-containing protein</fullName>
    </submittedName>
</protein>
<evidence type="ECO:0000259" key="2">
    <source>
        <dbReference type="Pfam" id="PF14415"/>
    </source>
</evidence>
<feature type="signal peptide" evidence="1">
    <location>
        <begin position="1"/>
        <end position="22"/>
    </location>
</feature>
<dbReference type="InterPro" id="IPR025538">
    <property type="entry name" value="DUF4424"/>
</dbReference>
<keyword evidence="4" id="KW-1185">Reference proteome</keyword>
<name>A0A4P6V3T4_9HYPH</name>
<gene>
    <name evidence="3" type="ORF">E0E05_13065</name>
</gene>
<organism evidence="3 4">
    <name type="scientific">Roseitalea porphyridii</name>
    <dbReference type="NCBI Taxonomy" id="1852022"/>
    <lineage>
        <taxon>Bacteria</taxon>
        <taxon>Pseudomonadati</taxon>
        <taxon>Pseudomonadota</taxon>
        <taxon>Alphaproteobacteria</taxon>
        <taxon>Hyphomicrobiales</taxon>
        <taxon>Ahrensiaceae</taxon>
        <taxon>Roseitalea</taxon>
    </lineage>
</organism>
<dbReference type="Gene3D" id="2.60.40.3680">
    <property type="match status" value="2"/>
</dbReference>